<feature type="chain" id="PRO_5029731519" description="DUF3034 domain-containing protein" evidence="1">
    <location>
        <begin position="19"/>
        <end position="315"/>
    </location>
</feature>
<protein>
    <recommendedName>
        <fullName evidence="4">DUF3034 domain-containing protein</fullName>
    </recommendedName>
</protein>
<dbReference type="Pfam" id="PF11231">
    <property type="entry name" value="DUF3034"/>
    <property type="match status" value="1"/>
</dbReference>
<evidence type="ECO:0000313" key="2">
    <source>
        <dbReference type="EMBL" id="CAB9492817.1"/>
    </source>
</evidence>
<name>A0A6T9XX06_ALTMA</name>
<dbReference type="EMBL" id="LR812090">
    <property type="protein sequence ID" value="CAB9492817.1"/>
    <property type="molecule type" value="Genomic_DNA"/>
</dbReference>
<accession>A0A6T9XX06</accession>
<gene>
    <name evidence="2" type="ORF">ALFOR1_20263</name>
</gene>
<dbReference type="AlphaFoldDB" id="A0A6T9XX06"/>
<reference evidence="2 3" key="1">
    <citation type="submission" date="2020-06" db="EMBL/GenBank/DDBJ databases">
        <authorList>
            <person name="Duchaud E."/>
        </authorList>
    </citation>
    <scope>NUCLEOTIDE SEQUENCE [LARGE SCALE GENOMIC DNA]</scope>
    <source>
        <strain evidence="2">Alteromonas fortis</strain>
    </source>
</reference>
<keyword evidence="1" id="KW-0732">Signal</keyword>
<proteinExistence type="predicted"/>
<dbReference type="Proteomes" id="UP000509458">
    <property type="component" value="Chromosome"/>
</dbReference>
<feature type="signal peptide" evidence="1">
    <location>
        <begin position="1"/>
        <end position="18"/>
    </location>
</feature>
<organism evidence="2 3">
    <name type="scientific">Alteromonas macleodii</name>
    <name type="common">Pseudoalteromonas macleodii</name>
    <dbReference type="NCBI Taxonomy" id="28108"/>
    <lineage>
        <taxon>Bacteria</taxon>
        <taxon>Pseudomonadati</taxon>
        <taxon>Pseudomonadota</taxon>
        <taxon>Gammaproteobacteria</taxon>
        <taxon>Alteromonadales</taxon>
        <taxon>Alteromonadaceae</taxon>
        <taxon>Alteromonas/Salinimonas group</taxon>
        <taxon>Alteromonas</taxon>
    </lineage>
</organism>
<evidence type="ECO:0008006" key="4">
    <source>
        <dbReference type="Google" id="ProtNLM"/>
    </source>
</evidence>
<evidence type="ECO:0000256" key="1">
    <source>
        <dbReference type="SAM" id="SignalP"/>
    </source>
</evidence>
<sequence>MIKRLLLPLLFLSPLVNADSGSRLIASGGITGFEGTAGGGITPWAFIGGYTSKEEISYSANVQYLSLSDYSLTTAGAGISLFDRVEISIQRQRLDISAGLTSNVFALLTEGAVTNANSTTIEQDIVGAKVKLFGDGVFTQNSWAPQIALGAQYKKNRDVDSSLSLPDGTVPLPEIGVPLLLGAKDDSGTDIYLSATKLWLGTPSGYNLLTNLTARYTKANVFGLLGFGAEGNDNAKVEWEGSVAVLISPTTAIGTEFRTQTNRLGGLAEEDTVIDAFIAYFPNKSISITAAYVDLGNLPLQESSSGFYLTVNGNF</sequence>
<dbReference type="RefSeq" id="WP_179982454.1">
    <property type="nucleotide sequence ID" value="NZ_LR812090.1"/>
</dbReference>
<dbReference type="InterPro" id="IPR021393">
    <property type="entry name" value="DUF3034"/>
</dbReference>
<evidence type="ECO:0000313" key="3">
    <source>
        <dbReference type="Proteomes" id="UP000509458"/>
    </source>
</evidence>